<reference evidence="1 2" key="1">
    <citation type="submission" date="2015-08" db="EMBL/GenBank/DDBJ databases">
        <title>Next Generation Sequencing and Analysis of the Genome of Puccinia sorghi L Schw, the Causal Agent of Maize Common Rust.</title>
        <authorList>
            <person name="Rochi L."/>
            <person name="Burguener G."/>
            <person name="Darino M."/>
            <person name="Turjanski A."/>
            <person name="Kreff E."/>
            <person name="Dieguez M.J."/>
            <person name="Sacco F."/>
        </authorList>
    </citation>
    <scope>NUCLEOTIDE SEQUENCE [LARGE SCALE GENOMIC DNA]</scope>
    <source>
        <strain evidence="1 2">RO10H11247</strain>
    </source>
</reference>
<dbReference type="EMBL" id="LAVV01007235">
    <property type="protein sequence ID" value="KNZ56640.1"/>
    <property type="molecule type" value="Genomic_DNA"/>
</dbReference>
<dbReference type="Proteomes" id="UP000037035">
    <property type="component" value="Unassembled WGS sequence"/>
</dbReference>
<comment type="caution">
    <text evidence="1">The sequence shown here is derived from an EMBL/GenBank/DDBJ whole genome shotgun (WGS) entry which is preliminary data.</text>
</comment>
<gene>
    <name evidence="1" type="ORF">VP01_2359g2</name>
</gene>
<evidence type="ECO:0000313" key="2">
    <source>
        <dbReference type="Proteomes" id="UP000037035"/>
    </source>
</evidence>
<keyword evidence="2" id="KW-1185">Reference proteome</keyword>
<accession>A0A0L6V946</accession>
<dbReference type="VEuPathDB" id="FungiDB:VP01_2359g2"/>
<sequence length="338" mass="38550">MSLFFSSFLCPQHSSPIQQGDTKETDRVKDLLANSVSRLAVAASYLTTGKLIAAFPYTYRVAMVKPRGELQNDQTCRSSRVFKILNNSYSKSGSLLKPKAPKNYQIIFFCGLQLVCTQRIKNISLKYKNWIHFKTYLNNERGDLCRNSTVLESKLDRINDLFCFVIKLLIKYDVQSICDMLCSQGLLEIEIIKTWESSTLPVGPFKYKRWPFLALRRISSYSPPPRVFSCGSVTLSTPCRHKEPICLALSNKCCLPIDFSSLCQIYVPCICVFAWQSAHLHVEHWFYTTSLLISCLGYLHVLILFPKNTLPCSKFVEWCFSTRIGCNTALKAQMYGLA</sequence>
<dbReference type="AlphaFoldDB" id="A0A0L6V946"/>
<proteinExistence type="predicted"/>
<protein>
    <submittedName>
        <fullName evidence="1">Uncharacterized protein</fullName>
    </submittedName>
</protein>
<name>A0A0L6V946_9BASI</name>
<evidence type="ECO:0000313" key="1">
    <source>
        <dbReference type="EMBL" id="KNZ56640.1"/>
    </source>
</evidence>
<organism evidence="1 2">
    <name type="scientific">Puccinia sorghi</name>
    <dbReference type="NCBI Taxonomy" id="27349"/>
    <lineage>
        <taxon>Eukaryota</taxon>
        <taxon>Fungi</taxon>
        <taxon>Dikarya</taxon>
        <taxon>Basidiomycota</taxon>
        <taxon>Pucciniomycotina</taxon>
        <taxon>Pucciniomycetes</taxon>
        <taxon>Pucciniales</taxon>
        <taxon>Pucciniaceae</taxon>
        <taxon>Puccinia</taxon>
    </lineage>
</organism>